<keyword evidence="5" id="KW-0547">Nucleotide-binding</keyword>
<evidence type="ECO:0000256" key="12">
    <source>
        <dbReference type="ARBA" id="ARBA00023273"/>
    </source>
</evidence>
<organism evidence="17 18">
    <name type="scientific">Allacma fusca</name>
    <dbReference type="NCBI Taxonomy" id="39272"/>
    <lineage>
        <taxon>Eukaryota</taxon>
        <taxon>Metazoa</taxon>
        <taxon>Ecdysozoa</taxon>
        <taxon>Arthropoda</taxon>
        <taxon>Hexapoda</taxon>
        <taxon>Collembola</taxon>
        <taxon>Symphypleona</taxon>
        <taxon>Sminthuridae</taxon>
        <taxon>Allacma</taxon>
    </lineage>
</organism>
<keyword evidence="7" id="KW-0243">Dynein</keyword>
<keyword evidence="4" id="KW-0493">Microtubule</keyword>
<evidence type="ECO:0000256" key="8">
    <source>
        <dbReference type="ARBA" id="ARBA00023054"/>
    </source>
</evidence>
<keyword evidence="11" id="KW-0206">Cytoskeleton</keyword>
<evidence type="ECO:0000313" key="17">
    <source>
        <dbReference type="EMBL" id="CAG7837222.1"/>
    </source>
</evidence>
<dbReference type="GO" id="GO:0008569">
    <property type="term" value="F:minus-end-directed microtubule motor activity"/>
    <property type="evidence" value="ECO:0007669"/>
    <property type="project" value="InterPro"/>
</dbReference>
<keyword evidence="6" id="KW-0067">ATP-binding</keyword>
<evidence type="ECO:0000259" key="15">
    <source>
        <dbReference type="Pfam" id="PF18198"/>
    </source>
</evidence>
<dbReference type="OrthoDB" id="447173at2759"/>
<dbReference type="Pfam" id="PF18199">
    <property type="entry name" value="Dynein_C"/>
    <property type="match status" value="1"/>
</dbReference>
<feature type="domain" description="Dynein heavy chain C-terminal" evidence="16">
    <location>
        <begin position="822"/>
        <end position="1137"/>
    </location>
</feature>
<dbReference type="FunFam" id="3.40.50.300:FF:000362">
    <property type="entry name" value="Dynein, axonemal, heavy chain 6"/>
    <property type="match status" value="1"/>
</dbReference>
<feature type="domain" description="Dynein heavy chain ATP-binding dynein motor region" evidence="14">
    <location>
        <begin position="55"/>
        <end position="275"/>
    </location>
</feature>
<keyword evidence="3" id="KW-0963">Cytoplasm</keyword>
<comment type="subcellular location">
    <subcellularLocation>
        <location evidence="1">Cytoplasm</location>
        <location evidence="1">Cytoskeleton</location>
        <location evidence="1">Cilium axoneme</location>
    </subcellularLocation>
</comment>
<dbReference type="GO" id="GO:0005930">
    <property type="term" value="C:axoneme"/>
    <property type="evidence" value="ECO:0007669"/>
    <property type="project" value="UniProtKB-SubCell"/>
</dbReference>
<gene>
    <name evidence="17" type="ORF">AFUS01_LOCUS46369</name>
</gene>
<dbReference type="InterPro" id="IPR035706">
    <property type="entry name" value="AAA_9"/>
</dbReference>
<dbReference type="FunFam" id="1.10.8.720:FF:000007">
    <property type="entry name" value="Dynein axonemal heavy chain 6"/>
    <property type="match status" value="1"/>
</dbReference>
<dbReference type="PANTHER" id="PTHR22878">
    <property type="entry name" value="DYNEIN HEAVY CHAIN 6, AXONEMAL-LIKE-RELATED"/>
    <property type="match status" value="1"/>
</dbReference>
<dbReference type="PANTHER" id="PTHR22878:SF68">
    <property type="entry name" value="DYNEIN HEAVY CHAIN 6, AXONEMAL-LIKE"/>
    <property type="match status" value="1"/>
</dbReference>
<dbReference type="FunFam" id="1.10.8.1220:FF:000001">
    <property type="entry name" value="Dynein axonemal heavy chain 5"/>
    <property type="match status" value="1"/>
</dbReference>
<proteinExistence type="inferred from homology"/>
<evidence type="ECO:0000259" key="14">
    <source>
        <dbReference type="Pfam" id="PF12781"/>
    </source>
</evidence>
<dbReference type="Pfam" id="PF18198">
    <property type="entry name" value="AAA_lid_11"/>
    <property type="match status" value="1"/>
</dbReference>
<dbReference type="Pfam" id="PF03028">
    <property type="entry name" value="Dynein_heavy"/>
    <property type="match status" value="1"/>
</dbReference>
<comment type="caution">
    <text evidence="17">The sequence shown here is derived from an EMBL/GenBank/DDBJ whole genome shotgun (WGS) entry which is preliminary data.</text>
</comment>
<dbReference type="GO" id="GO:0005524">
    <property type="term" value="F:ATP binding"/>
    <property type="evidence" value="ECO:0007669"/>
    <property type="project" value="UniProtKB-KW"/>
</dbReference>
<evidence type="ECO:0000256" key="7">
    <source>
        <dbReference type="ARBA" id="ARBA00023017"/>
    </source>
</evidence>
<reference evidence="17" key="1">
    <citation type="submission" date="2021-06" db="EMBL/GenBank/DDBJ databases">
        <authorList>
            <person name="Hodson N. C."/>
            <person name="Mongue J. A."/>
            <person name="Jaron S. K."/>
        </authorList>
    </citation>
    <scope>NUCLEOTIDE SEQUENCE</scope>
</reference>
<evidence type="ECO:0000313" key="18">
    <source>
        <dbReference type="Proteomes" id="UP000708208"/>
    </source>
</evidence>
<dbReference type="InterPro" id="IPR004273">
    <property type="entry name" value="Dynein_heavy_D6_P-loop"/>
</dbReference>
<evidence type="ECO:0000256" key="11">
    <source>
        <dbReference type="ARBA" id="ARBA00023212"/>
    </source>
</evidence>
<feature type="domain" description="Dynein heavy chain region D6 P-loop" evidence="13">
    <location>
        <begin position="532"/>
        <end position="647"/>
    </location>
</feature>
<accession>A0A8J2Q1T5</accession>
<dbReference type="EMBL" id="CAJVCH010571332">
    <property type="protein sequence ID" value="CAG7837222.1"/>
    <property type="molecule type" value="Genomic_DNA"/>
</dbReference>
<dbReference type="InterPro" id="IPR041658">
    <property type="entry name" value="AAA_lid_11"/>
</dbReference>
<evidence type="ECO:0000256" key="3">
    <source>
        <dbReference type="ARBA" id="ARBA00022490"/>
    </source>
</evidence>
<dbReference type="GO" id="GO:0051959">
    <property type="term" value="F:dynein light intermediate chain binding"/>
    <property type="evidence" value="ECO:0007669"/>
    <property type="project" value="InterPro"/>
</dbReference>
<evidence type="ECO:0000259" key="16">
    <source>
        <dbReference type="Pfam" id="PF18199"/>
    </source>
</evidence>
<evidence type="ECO:0000256" key="10">
    <source>
        <dbReference type="ARBA" id="ARBA00023175"/>
    </source>
</evidence>
<sequence length="1142" mass="130511">MRKASFWVLSWLGSSTVKWMKKDQVCIEMFRLGFATIRSQITMLSSFADPFEVRVWNTSGLPKDSTSTENAVLVTRGRRWPLMIDPQDQANRWVKRMESEKQLKVLKLTDGTFMRTMENCVRLGTPCLLEEIGETLDPSLEPILQRQVFTQAGRTMIRLGDTNVDYDHNFRLYMTTKLANPHYLPEICIKVTIINFTVTMSGLEDQLLSEVVGIERPDLESQRSTLIASINSDKNQLISLETKILRLLFQSEGNILDDEELVEALNDSKKTSVEIVKRLKEAEETEIRISAAREKYRPVASRGSVLYFVVAQLTELDPMYQYSLKYFVQVFIQCIASTEKSEELDERLRILRKATTLATYTNISRGLFEKDKLVFSFMLCSDIMRNRDSISDAEWNFFLRGGVGVEQARTTKPSMAEWISSHQWNQLCDLEASFPIWEDVAIQALKDSMPISFGSFKFILFAGSSKGMARLGKSSESWDKKLSKFQKLLLIKCCAEEKLVPAITEFVRSELGQKFVESPSIDLPKIYNDLNKITPLVFVLSVGSDPMAAFYRFAGELEFHDRISTVSLGQGQGPVAENMIRNATSSGDWVFLQNCHLAASWMPSLEVVVKTLNENADEVADSFRLYLSSMPTRAFPVSVLQDSVKITNEPPKGIRANVRQAMVDLEKNFFEDNVLGSDWKRMIFGICFFHAVIQERKKFGPLGWNIKYEFNDSDRNCALSNLDMFCKEGRIPWDALEYITGQITYGGRITDNWDQRCLTTILKTYFAERTLTKHHKYSPSGIYYAPFYKHLKDYITYIDKLPIIDEPEIFGMHENANITFQQQESINLLNCILTVQPRQSAGKAASVKDEIAFEQAAQFEKKLPPIVDVDSGSPLLFELDKEGRLPSLSVFLKQEVDRFNKMLAVMKTSLEQLKKGILGLVVMSEDLEKMYQSFLNNQVPENWTRVSYGSLKSLASWYTDMLIRANFIERWFSGHAPISFWMSGFFFQQGFLTAVLQTYARRHGLPIDQLKFHYTIAPIIKEEKIKLDVIVEKSLVRPMDGVLVHGLFLEAARWDFERMCLADPKPGEMNPMMPVIHFLPVQNPDPVYNVYTAPLYKTSIRAGVLSTTGHSTNFIVSIQLPSKQPEDYWILKGSALLSQLTD</sequence>
<dbReference type="AlphaFoldDB" id="A0A8J2Q1T5"/>
<dbReference type="FunFam" id="3.10.490.20:FF:000005">
    <property type="entry name" value="Dynein axonemal heavy chain 6"/>
    <property type="match status" value="1"/>
</dbReference>
<keyword evidence="12" id="KW-0966">Cell projection</keyword>
<feature type="domain" description="Dynein heavy chain AAA lid" evidence="15">
    <location>
        <begin position="679"/>
        <end position="816"/>
    </location>
</feature>
<name>A0A8J2Q1T5_9HEXA</name>
<dbReference type="InterPro" id="IPR026983">
    <property type="entry name" value="DHC"/>
</dbReference>
<evidence type="ECO:0000256" key="2">
    <source>
        <dbReference type="ARBA" id="ARBA00008887"/>
    </source>
</evidence>
<evidence type="ECO:0000256" key="4">
    <source>
        <dbReference type="ARBA" id="ARBA00022701"/>
    </source>
</evidence>
<protein>
    <recommendedName>
        <fullName evidence="19">Dynein heavy chain</fullName>
    </recommendedName>
</protein>
<evidence type="ECO:0000256" key="5">
    <source>
        <dbReference type="ARBA" id="ARBA00022741"/>
    </source>
</evidence>
<evidence type="ECO:0008006" key="19">
    <source>
        <dbReference type="Google" id="ProtNLM"/>
    </source>
</evidence>
<evidence type="ECO:0000256" key="9">
    <source>
        <dbReference type="ARBA" id="ARBA00023069"/>
    </source>
</evidence>
<dbReference type="GO" id="GO:0045505">
    <property type="term" value="F:dynein intermediate chain binding"/>
    <property type="evidence" value="ECO:0007669"/>
    <property type="project" value="InterPro"/>
</dbReference>
<evidence type="ECO:0000256" key="6">
    <source>
        <dbReference type="ARBA" id="ARBA00022840"/>
    </source>
</evidence>
<keyword evidence="10" id="KW-0505">Motor protein</keyword>
<dbReference type="GO" id="GO:0030286">
    <property type="term" value="C:dynein complex"/>
    <property type="evidence" value="ECO:0007669"/>
    <property type="project" value="UniProtKB-KW"/>
</dbReference>
<comment type="similarity">
    <text evidence="2">Belongs to the dynein heavy chain family.</text>
</comment>
<dbReference type="Proteomes" id="UP000708208">
    <property type="component" value="Unassembled WGS sequence"/>
</dbReference>
<keyword evidence="9" id="KW-0969">Cilium</keyword>
<dbReference type="InterPro" id="IPR041228">
    <property type="entry name" value="Dynein_C"/>
</dbReference>
<keyword evidence="18" id="KW-1185">Reference proteome</keyword>
<dbReference type="GO" id="GO:0005874">
    <property type="term" value="C:microtubule"/>
    <property type="evidence" value="ECO:0007669"/>
    <property type="project" value="UniProtKB-KW"/>
</dbReference>
<dbReference type="Pfam" id="PF12781">
    <property type="entry name" value="AAA_9"/>
    <property type="match status" value="1"/>
</dbReference>
<evidence type="ECO:0000256" key="1">
    <source>
        <dbReference type="ARBA" id="ARBA00004430"/>
    </source>
</evidence>
<keyword evidence="8" id="KW-0175">Coiled coil</keyword>
<evidence type="ECO:0000259" key="13">
    <source>
        <dbReference type="Pfam" id="PF03028"/>
    </source>
</evidence>
<dbReference type="FunFam" id="3.40.50.300:FF:001145">
    <property type="entry name" value="Putative dynein heavy chain"/>
    <property type="match status" value="1"/>
</dbReference>
<dbReference type="GO" id="GO:0007018">
    <property type="term" value="P:microtubule-based movement"/>
    <property type="evidence" value="ECO:0007669"/>
    <property type="project" value="InterPro"/>
</dbReference>